<reference evidence="3" key="2">
    <citation type="submission" date="2020-10" db="UniProtKB">
        <authorList>
            <consortium name="WormBaseParasite"/>
        </authorList>
    </citation>
    <scope>IDENTIFICATION</scope>
</reference>
<feature type="compositionally biased region" description="Basic residues" evidence="1">
    <location>
        <begin position="305"/>
        <end position="315"/>
    </location>
</feature>
<feature type="region of interest" description="Disordered" evidence="1">
    <location>
        <begin position="249"/>
        <end position="341"/>
    </location>
</feature>
<accession>A0A7E4WCM6</accession>
<evidence type="ECO:0000313" key="3">
    <source>
        <dbReference type="WBParaSite" id="Pan_g8917.t1"/>
    </source>
</evidence>
<sequence length="421" mass="47820">MRTPAQLNWSRPDPPDDPQNQSYHSPSVRANGDTAVDDDMLDVKPDIRKLKELLQLHTSRAQANGAVPASSSPVRRSLASKPAKKTAVSPPVIRFLKPRRGSPIRRRRSDEENVAEAALRCNERLLESRSGYKDDTRPLKMPTVKVEPMDEDEAPPVLSKMVPNPVNVKDEVFDEGYGDAGRIHRQPEPHPLPVRPLQRQPQPIHRPIYHPSTRPISVIRPIPTPAREPFRFPVIHSSSHLLPPPKSGFVFSVKSAPPRQPTPPPPSPPKPKAQIKPVILKKPKPPKPAKPPKRVVLGPNGEPRKRGRPRIHPVKPKFDPPRKRGRPRKYPPGSKRPRKPPVRVARPIEALRFNSQVRDRSIDWSHYDESKAFFDKEIHVLGEKRTFKLCSSCLEALYEENINKHTLRSHFSRCRAEFKEV</sequence>
<feature type="region of interest" description="Disordered" evidence="1">
    <location>
        <begin position="178"/>
        <end position="223"/>
    </location>
</feature>
<dbReference type="PRINTS" id="PR00929">
    <property type="entry name" value="ATHOOK"/>
</dbReference>
<keyword evidence="2" id="KW-1185">Reference proteome</keyword>
<name>A0A7E4WCM6_PANRE</name>
<dbReference type="GO" id="GO:0003677">
    <property type="term" value="F:DNA binding"/>
    <property type="evidence" value="ECO:0007669"/>
    <property type="project" value="InterPro"/>
</dbReference>
<feature type="compositionally biased region" description="Basic residues" evidence="1">
    <location>
        <begin position="96"/>
        <end position="107"/>
    </location>
</feature>
<proteinExistence type="predicted"/>
<dbReference type="InterPro" id="IPR017956">
    <property type="entry name" value="AT_hook_DNA-bd_motif"/>
</dbReference>
<dbReference type="WBParaSite" id="Pan_g8917.t1">
    <property type="protein sequence ID" value="Pan_g8917.t1"/>
    <property type="gene ID" value="Pan_g8917"/>
</dbReference>
<feature type="region of interest" description="Disordered" evidence="1">
    <location>
        <begin position="1"/>
        <end position="38"/>
    </location>
</feature>
<evidence type="ECO:0000313" key="2">
    <source>
        <dbReference type="Proteomes" id="UP000492821"/>
    </source>
</evidence>
<feature type="region of interest" description="Disordered" evidence="1">
    <location>
        <begin position="59"/>
        <end position="115"/>
    </location>
</feature>
<protein>
    <submittedName>
        <fullName evidence="3">C2H2-type domain-containing protein</fullName>
    </submittedName>
</protein>
<dbReference type="AlphaFoldDB" id="A0A7E4WCM6"/>
<feature type="compositionally biased region" description="Pro residues" evidence="1">
    <location>
        <begin position="258"/>
        <end position="271"/>
    </location>
</feature>
<dbReference type="Proteomes" id="UP000492821">
    <property type="component" value="Unassembled WGS sequence"/>
</dbReference>
<evidence type="ECO:0000256" key="1">
    <source>
        <dbReference type="SAM" id="MobiDB-lite"/>
    </source>
</evidence>
<feature type="compositionally biased region" description="Basic residues" evidence="1">
    <location>
        <begin position="279"/>
        <end position="293"/>
    </location>
</feature>
<reference evidence="2" key="1">
    <citation type="journal article" date="2013" name="Genetics">
        <title>The draft genome and transcriptome of Panagrellus redivivus are shaped by the harsh demands of a free-living lifestyle.</title>
        <authorList>
            <person name="Srinivasan J."/>
            <person name="Dillman A.R."/>
            <person name="Macchietto M.G."/>
            <person name="Heikkinen L."/>
            <person name="Lakso M."/>
            <person name="Fracchia K.M."/>
            <person name="Antoshechkin I."/>
            <person name="Mortazavi A."/>
            <person name="Wong G."/>
            <person name="Sternberg P.W."/>
        </authorList>
    </citation>
    <scope>NUCLEOTIDE SEQUENCE [LARGE SCALE GENOMIC DNA]</scope>
    <source>
        <strain evidence="2">MT8872</strain>
    </source>
</reference>
<feature type="compositionally biased region" description="Basic residues" evidence="1">
    <location>
        <begin position="323"/>
        <end position="341"/>
    </location>
</feature>
<organism evidence="2 3">
    <name type="scientific">Panagrellus redivivus</name>
    <name type="common">Microworm</name>
    <dbReference type="NCBI Taxonomy" id="6233"/>
    <lineage>
        <taxon>Eukaryota</taxon>
        <taxon>Metazoa</taxon>
        <taxon>Ecdysozoa</taxon>
        <taxon>Nematoda</taxon>
        <taxon>Chromadorea</taxon>
        <taxon>Rhabditida</taxon>
        <taxon>Tylenchina</taxon>
        <taxon>Panagrolaimomorpha</taxon>
        <taxon>Panagrolaimoidea</taxon>
        <taxon>Panagrolaimidae</taxon>
        <taxon>Panagrellus</taxon>
    </lineage>
</organism>